<dbReference type="Gene3D" id="3.40.50.1000">
    <property type="entry name" value="HAD superfamily/HAD-like"/>
    <property type="match status" value="1"/>
</dbReference>
<name>A0ABQ0D6Q6_9HELI</name>
<evidence type="ECO:0000313" key="2">
    <source>
        <dbReference type="Proteomes" id="UP001562457"/>
    </source>
</evidence>
<comment type="caution">
    <text evidence="1">The sequence shown here is derived from an EMBL/GenBank/DDBJ whole genome shotgun (WGS) entry which is preliminary data.</text>
</comment>
<evidence type="ECO:0000313" key="1">
    <source>
        <dbReference type="EMBL" id="GAB0174035.1"/>
    </source>
</evidence>
<reference evidence="1 2" key="1">
    <citation type="submission" date="2024-06" db="EMBL/GenBank/DDBJ databases">
        <title>Draft genome sequence of Helicobacter trogontum NHP16-4001.</title>
        <authorList>
            <person name="Rimbara E."/>
            <person name="Suzuki M."/>
        </authorList>
    </citation>
    <scope>NUCLEOTIDE SEQUENCE [LARGE SCALE GENOMIC DNA]</scope>
    <source>
        <strain evidence="1 2">NHP16-4001</strain>
    </source>
</reference>
<organism evidence="1 2">
    <name type="scientific">Helicobacter trogontum</name>
    <dbReference type="NCBI Taxonomy" id="50960"/>
    <lineage>
        <taxon>Bacteria</taxon>
        <taxon>Pseudomonadati</taxon>
        <taxon>Campylobacterota</taxon>
        <taxon>Epsilonproteobacteria</taxon>
        <taxon>Campylobacterales</taxon>
        <taxon>Helicobacteraceae</taxon>
        <taxon>Helicobacter</taxon>
    </lineage>
</organism>
<dbReference type="InterPro" id="IPR023214">
    <property type="entry name" value="HAD_sf"/>
</dbReference>
<accession>A0ABQ0D6Q6</accession>
<dbReference type="RefSeq" id="WP_369607956.1">
    <property type="nucleotide sequence ID" value="NZ_BAAFHN010000109.1"/>
</dbReference>
<dbReference type="InterPro" id="IPR006385">
    <property type="entry name" value="HAD_hydro_SerB1"/>
</dbReference>
<dbReference type="SUPFAM" id="SSF56784">
    <property type="entry name" value="HAD-like"/>
    <property type="match status" value="1"/>
</dbReference>
<keyword evidence="2" id="KW-1185">Reference proteome</keyword>
<dbReference type="Pfam" id="PF12710">
    <property type="entry name" value="HAD"/>
    <property type="match status" value="1"/>
</dbReference>
<keyword evidence="1" id="KW-0378">Hydrolase</keyword>
<dbReference type="Gene3D" id="1.20.1440.100">
    <property type="entry name" value="SG protein - dephosphorylation function"/>
    <property type="match status" value="1"/>
</dbReference>
<dbReference type="InterPro" id="IPR050582">
    <property type="entry name" value="HAD-like_SerB"/>
</dbReference>
<dbReference type="NCBIfam" id="TIGR01488">
    <property type="entry name" value="HAD-SF-IB"/>
    <property type="match status" value="1"/>
</dbReference>
<sequence>MKTFALFDFCETLVTFQSIPEYLRLVGFENPRFKHTSFQRRFFPRLYRYSKIPLFSYKFARYEELKGFDTQRAKVLAAEYTHDRLLPHVNPKVIQKLKFHQDRGDEIVIVSGGLEMYIKEFAKHFDIKHVIAVALEEKNNLLTGNIDGIHTMEHRKLYKLAQYFDLKNYDLPHSYAYSDCSSDIPLLSLVGNGVAIECGKDLQWAKILGYEIL</sequence>
<dbReference type="GO" id="GO:0016787">
    <property type="term" value="F:hydrolase activity"/>
    <property type="evidence" value="ECO:0007669"/>
    <property type="project" value="UniProtKB-KW"/>
</dbReference>
<dbReference type="PANTHER" id="PTHR43344">
    <property type="entry name" value="PHOSPHOSERINE PHOSPHATASE"/>
    <property type="match status" value="1"/>
</dbReference>
<dbReference type="InterPro" id="IPR036412">
    <property type="entry name" value="HAD-like_sf"/>
</dbReference>
<dbReference type="EMBL" id="BAAFHN010000109">
    <property type="protein sequence ID" value="GAB0174035.1"/>
    <property type="molecule type" value="Genomic_DNA"/>
</dbReference>
<gene>
    <name evidence="1" type="ORF">NHP164001_20580</name>
</gene>
<dbReference type="Proteomes" id="UP001562457">
    <property type="component" value="Unassembled WGS sequence"/>
</dbReference>
<proteinExistence type="predicted"/>
<protein>
    <submittedName>
        <fullName evidence="1">HAD-IB family hydrolase</fullName>
    </submittedName>
</protein>
<dbReference type="NCBIfam" id="TIGR01490">
    <property type="entry name" value="HAD-SF-IB-hyp1"/>
    <property type="match status" value="1"/>
</dbReference>